<name>A0A423WLD8_CYTCH</name>
<organism evidence="1 2">
    <name type="scientific">Cytospora chrysosperma</name>
    <name type="common">Cytospora canker fungus</name>
    <name type="synonym">Sphaeria chrysosperma</name>
    <dbReference type="NCBI Taxonomy" id="252740"/>
    <lineage>
        <taxon>Eukaryota</taxon>
        <taxon>Fungi</taxon>
        <taxon>Dikarya</taxon>
        <taxon>Ascomycota</taxon>
        <taxon>Pezizomycotina</taxon>
        <taxon>Sordariomycetes</taxon>
        <taxon>Sordariomycetidae</taxon>
        <taxon>Diaporthales</taxon>
        <taxon>Cytosporaceae</taxon>
        <taxon>Cytospora</taxon>
    </lineage>
</organism>
<protein>
    <submittedName>
        <fullName evidence="1">Uncharacterized protein</fullName>
    </submittedName>
</protein>
<keyword evidence="2" id="KW-1185">Reference proteome</keyword>
<evidence type="ECO:0000313" key="1">
    <source>
        <dbReference type="EMBL" id="ROW04139.1"/>
    </source>
</evidence>
<proteinExistence type="predicted"/>
<reference evidence="1 2" key="1">
    <citation type="submission" date="2015-09" db="EMBL/GenBank/DDBJ databases">
        <title>Host preference determinants of Valsa canker pathogens revealed by comparative genomics.</title>
        <authorList>
            <person name="Yin Z."/>
            <person name="Huang L."/>
        </authorList>
    </citation>
    <scope>NUCLEOTIDE SEQUENCE [LARGE SCALE GENOMIC DNA]</scope>
    <source>
        <strain evidence="1 2">YSFL</strain>
    </source>
</reference>
<comment type="caution">
    <text evidence="1">The sequence shown here is derived from an EMBL/GenBank/DDBJ whole genome shotgun (WGS) entry which is preliminary data.</text>
</comment>
<gene>
    <name evidence="1" type="ORF">VSDG_01185</name>
</gene>
<dbReference type="Proteomes" id="UP000284375">
    <property type="component" value="Unassembled WGS sequence"/>
</dbReference>
<evidence type="ECO:0000313" key="2">
    <source>
        <dbReference type="Proteomes" id="UP000284375"/>
    </source>
</evidence>
<dbReference type="AlphaFoldDB" id="A0A423WLD8"/>
<dbReference type="EMBL" id="LJZO01000002">
    <property type="protein sequence ID" value="ROW04139.1"/>
    <property type="molecule type" value="Genomic_DNA"/>
</dbReference>
<accession>A0A423WLD8</accession>
<sequence length="80" mass="9013">MACVVGITPEAIHLDRNIEVSSKQPRKSGRKKNPLEAGDVCWLREINRPQTPGAWFGALVYAHSKPQPDIARPEQRPKRD</sequence>